<dbReference type="Pfam" id="PF01040">
    <property type="entry name" value="UbiA"/>
    <property type="match status" value="1"/>
</dbReference>
<feature type="transmembrane region" description="Helical" evidence="8">
    <location>
        <begin position="40"/>
        <end position="58"/>
    </location>
</feature>
<reference evidence="10 11" key="1">
    <citation type="journal article" date="2013" name="Int. J. Syst. Evol. Microbiol.">
        <title>Marinoscillum luteum sp. nov., isolated from marine sediment.</title>
        <authorList>
            <person name="Cha I.T."/>
            <person name="Park S.J."/>
            <person name="Kim S.J."/>
            <person name="Kim J.G."/>
            <person name="Jung M.Y."/>
            <person name="Shin K.S."/>
            <person name="Kwon K.K."/>
            <person name="Yang S.H."/>
            <person name="Seo Y.S."/>
            <person name="Rhee S.K."/>
        </authorList>
    </citation>
    <scope>NUCLEOTIDE SEQUENCE [LARGE SCALE GENOMIC DNA]</scope>
    <source>
        <strain evidence="10 11">KCTC 23939</strain>
    </source>
</reference>
<comment type="catalytic activity">
    <reaction evidence="8">
        <text>an all-trans-polyprenyl diphosphate + 1,4-dihydroxy-2-naphthoate + H(+) = a 2-demethylmenaquinol + CO2 + diphosphate</text>
        <dbReference type="Rhea" id="RHEA:26478"/>
        <dbReference type="Rhea" id="RHEA-COMP:9563"/>
        <dbReference type="Rhea" id="RHEA-COMP:9564"/>
        <dbReference type="ChEBI" id="CHEBI:11173"/>
        <dbReference type="ChEBI" id="CHEBI:15378"/>
        <dbReference type="ChEBI" id="CHEBI:16526"/>
        <dbReference type="ChEBI" id="CHEBI:33019"/>
        <dbReference type="ChEBI" id="CHEBI:55437"/>
        <dbReference type="ChEBI" id="CHEBI:58914"/>
        <dbReference type="EC" id="2.5.1.74"/>
    </reaction>
</comment>
<feature type="transmembrane region" description="Helical" evidence="8">
    <location>
        <begin position="278"/>
        <end position="300"/>
    </location>
</feature>
<evidence type="ECO:0000256" key="4">
    <source>
        <dbReference type="ARBA" id="ARBA00022679"/>
    </source>
</evidence>
<proteinExistence type="inferred from homology"/>
<comment type="similarity">
    <text evidence="8">Belongs to the MenA family. Type 1 subfamily.</text>
</comment>
<evidence type="ECO:0000313" key="11">
    <source>
        <dbReference type="Proteomes" id="UP001610063"/>
    </source>
</evidence>
<evidence type="ECO:0000256" key="2">
    <source>
        <dbReference type="ARBA" id="ARBA00022428"/>
    </source>
</evidence>
<evidence type="ECO:0000256" key="3">
    <source>
        <dbReference type="ARBA" id="ARBA00022475"/>
    </source>
</evidence>
<dbReference type="PANTHER" id="PTHR13929">
    <property type="entry name" value="1,4-DIHYDROXY-2-NAPHTHOATE OCTAPRENYLTRANSFERASE"/>
    <property type="match status" value="1"/>
</dbReference>
<keyword evidence="4 8" id="KW-0808">Transferase</keyword>
<dbReference type="NCBIfam" id="NF004750">
    <property type="entry name" value="PRK06080.1-2"/>
    <property type="match status" value="1"/>
</dbReference>
<evidence type="ECO:0000256" key="5">
    <source>
        <dbReference type="ARBA" id="ARBA00022692"/>
    </source>
</evidence>
<dbReference type="InterPro" id="IPR044878">
    <property type="entry name" value="UbiA_sf"/>
</dbReference>
<evidence type="ECO:0000256" key="8">
    <source>
        <dbReference type="HAMAP-Rule" id="MF_01937"/>
    </source>
</evidence>
<keyword evidence="6 8" id="KW-1133">Transmembrane helix</keyword>
<dbReference type="HAMAP" id="MF_01937">
    <property type="entry name" value="MenA_1"/>
    <property type="match status" value="1"/>
</dbReference>
<dbReference type="EC" id="2.5.1.74" evidence="8 9"/>
<evidence type="ECO:0000313" key="10">
    <source>
        <dbReference type="EMBL" id="MFH6983673.1"/>
    </source>
</evidence>
<dbReference type="PANTHER" id="PTHR13929:SF0">
    <property type="entry name" value="UBIA PRENYLTRANSFERASE DOMAIN-CONTAINING PROTEIN 1"/>
    <property type="match status" value="1"/>
</dbReference>
<evidence type="ECO:0000256" key="6">
    <source>
        <dbReference type="ARBA" id="ARBA00022989"/>
    </source>
</evidence>
<dbReference type="Proteomes" id="UP001610063">
    <property type="component" value="Unassembled WGS sequence"/>
</dbReference>
<evidence type="ECO:0000256" key="1">
    <source>
        <dbReference type="ARBA" id="ARBA00004141"/>
    </source>
</evidence>
<feature type="transmembrane region" description="Helical" evidence="8">
    <location>
        <begin position="120"/>
        <end position="139"/>
    </location>
</feature>
<dbReference type="GO" id="GO:0046428">
    <property type="term" value="F:1,4-dihydroxy-2-naphthoate polyprenyltransferase activity"/>
    <property type="evidence" value="ECO:0007669"/>
    <property type="project" value="UniProtKB-EC"/>
</dbReference>
<keyword evidence="7 8" id="KW-0472">Membrane</keyword>
<feature type="transmembrane region" description="Helical" evidence="8">
    <location>
        <begin position="146"/>
        <end position="170"/>
    </location>
</feature>
<comment type="caution">
    <text evidence="10">The sequence shown here is derived from an EMBL/GenBank/DDBJ whole genome shotgun (WGS) entry which is preliminary data.</text>
</comment>
<name>A0ABW7N7S7_9BACT</name>
<keyword evidence="3 8" id="KW-1003">Cell membrane</keyword>
<comment type="pathway">
    <text evidence="8">Quinol/quinone metabolism; menaquinone biosynthesis; menaquinol from 1,4-dihydroxy-2-naphthoate: step 1/2.</text>
</comment>
<dbReference type="Gene3D" id="1.20.120.1780">
    <property type="entry name" value="UbiA prenyltransferase"/>
    <property type="match status" value="1"/>
</dbReference>
<dbReference type="NCBIfam" id="TIGR00751">
    <property type="entry name" value="menA"/>
    <property type="match status" value="1"/>
</dbReference>
<organism evidence="10 11">
    <name type="scientific">Marinoscillum luteum</name>
    <dbReference type="NCBI Taxonomy" id="861051"/>
    <lineage>
        <taxon>Bacteria</taxon>
        <taxon>Pseudomonadati</taxon>
        <taxon>Bacteroidota</taxon>
        <taxon>Cytophagia</taxon>
        <taxon>Cytophagales</taxon>
        <taxon>Reichenbachiellaceae</taxon>
        <taxon>Marinoscillum</taxon>
    </lineage>
</organism>
<keyword evidence="5 8" id="KW-0812">Transmembrane</keyword>
<feature type="transmembrane region" description="Helical" evidence="8">
    <location>
        <begin position="176"/>
        <end position="198"/>
    </location>
</feature>
<dbReference type="Gene3D" id="1.10.357.140">
    <property type="entry name" value="UbiA prenyltransferase"/>
    <property type="match status" value="1"/>
</dbReference>
<dbReference type="RefSeq" id="WP_395417217.1">
    <property type="nucleotide sequence ID" value="NZ_JBIPKE010000015.1"/>
</dbReference>
<comment type="subcellular location">
    <subcellularLocation>
        <location evidence="8">Cell membrane</location>
        <topology evidence="8">Multi-pass membrane protein</topology>
    </subcellularLocation>
    <subcellularLocation>
        <location evidence="1">Membrane</location>
        <topology evidence="1">Multi-pass membrane protein</topology>
    </subcellularLocation>
</comment>
<keyword evidence="11" id="KW-1185">Reference proteome</keyword>
<dbReference type="InterPro" id="IPR000537">
    <property type="entry name" value="UbiA_prenyltransferase"/>
</dbReference>
<dbReference type="PIRSF" id="PIRSF005355">
    <property type="entry name" value="UBIAD1"/>
    <property type="match status" value="1"/>
</dbReference>
<feature type="transmembrane region" description="Helical" evidence="8">
    <location>
        <begin position="219"/>
        <end position="242"/>
    </location>
</feature>
<dbReference type="CDD" id="cd13962">
    <property type="entry name" value="PT_UbiA_UBIAD1"/>
    <property type="match status" value="1"/>
</dbReference>
<keyword evidence="2 8" id="KW-0474">Menaquinone biosynthesis</keyword>
<gene>
    <name evidence="8" type="primary">menA</name>
    <name evidence="10" type="ORF">ACHKAR_09495</name>
</gene>
<sequence>MKKIKAWIQAFRFRTLPLAFSCIFMGAFLAASNGFFNWPILIWSLVTTLFLQVLSNLANDYGDATSGVDGEHRTGPKRTVSAGLISQSAMKKALIVFSLLSLCSGLWLIFLSFGDRWTEIIVFLVLGLGAIVAAIKYTVGKRPYGYAGFGDLFVLIFFGLVGVGGSYYLYAHTLNLLILLPALSCGLLAVGVLNVNNIRDIESDKLAGKHSIPVRIGRANAIVYHWILLSLAMISSCVYVSIVNPRGFSFFFLLVLPMLFSNARAVKIKKTSEGLDPFLKQLALTTLIFVILFGIGQVLFG</sequence>
<accession>A0ABW7N7S7</accession>
<comment type="function">
    <text evidence="8">Conversion of 1,4-dihydroxy-2-naphthoate (DHNA) to demethylmenaquinone (DMK).</text>
</comment>
<dbReference type="InterPro" id="IPR004657">
    <property type="entry name" value="MenA"/>
</dbReference>
<feature type="transmembrane region" description="Helical" evidence="8">
    <location>
        <begin position="248"/>
        <end position="266"/>
    </location>
</feature>
<evidence type="ECO:0000256" key="9">
    <source>
        <dbReference type="NCBIfam" id="TIGR00751"/>
    </source>
</evidence>
<evidence type="ECO:0000256" key="7">
    <source>
        <dbReference type="ARBA" id="ARBA00023136"/>
    </source>
</evidence>
<dbReference type="EMBL" id="JBIPKE010000015">
    <property type="protein sequence ID" value="MFH6983673.1"/>
    <property type="molecule type" value="Genomic_DNA"/>
</dbReference>
<feature type="transmembrane region" description="Helical" evidence="8">
    <location>
        <begin position="93"/>
        <end position="114"/>
    </location>
</feature>
<dbReference type="InterPro" id="IPR026046">
    <property type="entry name" value="UBIAD1"/>
</dbReference>
<protein>
    <recommendedName>
        <fullName evidence="8 9">1,4-dihydroxy-2-naphthoate octaprenyltransferase</fullName>
        <shortName evidence="8">DHNA-octaprenyltransferase</shortName>
        <ecNumber evidence="8 9">2.5.1.74</ecNumber>
    </recommendedName>
</protein>